<dbReference type="EC" id="1.8.-.-" evidence="2"/>
<dbReference type="Gene3D" id="3.90.1580.10">
    <property type="entry name" value="paralog of FGE (formylglycine-generating enzyme)"/>
    <property type="match status" value="1"/>
</dbReference>
<dbReference type="NCBIfam" id="TIGR03440">
    <property type="entry name" value="egtB_TIGR03440"/>
    <property type="match status" value="1"/>
</dbReference>
<gene>
    <name evidence="2" type="primary">egtB</name>
    <name evidence="2" type="ORF">NFRAN_2722</name>
</gene>
<sequence>MQISLQLEGLCKDFIEVRNKTMELFSPLGVEDAVIQSSDFGSPPNWHIAHVTWFFHKILEKYSVISISLKGDYDLSYLNSYYQKYGSILKKSERGKYPRPTVLQTIKYRKEIEKLFLDFLRFDTINSVENPSGLIRDIQTAINHERQHQELMVYDFQHYFSRFVNENDNYFPKFSFSIKPIKKIQKEMIEIPGGIFVMGFNGNGFCYDNELPAHKVYLNDYKIDNSLVTNKEYIEFIESGGYQNYRYWLADGWDIVIERDWTSPLYWNFDKDRNRWIKKDFRGVHEIRDYEPVTNVSYYEADAFCKWAKKRLPTEAEWEKAASWDPTTESKTLYPWGNNAVTTEHANLLETYIWHPTEVGCFPKGRSHLGCYQMLGDVWEWTSSEYSLYPGFVSRFEEYTDKWAINQKVLRGGCFATPTKQIRNSYRNYFKPHERILFSGFRCAMDA</sequence>
<dbReference type="Proteomes" id="UP000294299">
    <property type="component" value="Chromosome NFRAN"/>
</dbReference>
<dbReference type="GO" id="GO:0016491">
    <property type="term" value="F:oxidoreductase activity"/>
    <property type="evidence" value="ECO:0007669"/>
    <property type="project" value="UniProtKB-KW"/>
</dbReference>
<keyword evidence="2" id="KW-0560">Oxidoreductase</keyword>
<organism evidence="2 3">
    <name type="scientific">Candidatus Nitrosocosmicus franklandianus</name>
    <dbReference type="NCBI Taxonomy" id="1798806"/>
    <lineage>
        <taxon>Archaea</taxon>
        <taxon>Nitrososphaerota</taxon>
        <taxon>Nitrososphaeria</taxon>
        <taxon>Nitrososphaerales</taxon>
        <taxon>Nitrososphaeraceae</taxon>
        <taxon>Candidatus Nitrosocosmicus</taxon>
    </lineage>
</organism>
<dbReference type="PANTHER" id="PTHR23150:SF36">
    <property type="entry name" value="HERCYNINE OXYGENASE"/>
    <property type="match status" value="1"/>
</dbReference>
<dbReference type="EMBL" id="LR216287">
    <property type="protein sequence ID" value="VFJ15045.1"/>
    <property type="molecule type" value="Genomic_DNA"/>
</dbReference>
<dbReference type="GO" id="GO:0052699">
    <property type="term" value="P:ergothioneine biosynthetic process"/>
    <property type="evidence" value="ECO:0007669"/>
    <property type="project" value="InterPro"/>
</dbReference>
<dbReference type="OrthoDB" id="136349at2157"/>
<dbReference type="SUPFAM" id="SSF56436">
    <property type="entry name" value="C-type lectin-like"/>
    <property type="match status" value="1"/>
</dbReference>
<dbReference type="RefSeq" id="WP_134485074.1">
    <property type="nucleotide sequence ID" value="NZ_LR216287.1"/>
</dbReference>
<dbReference type="InterPro" id="IPR005532">
    <property type="entry name" value="SUMF_dom"/>
</dbReference>
<dbReference type="InterPro" id="IPR017806">
    <property type="entry name" value="EgtB"/>
</dbReference>
<proteinExistence type="predicted"/>
<evidence type="ECO:0000313" key="2">
    <source>
        <dbReference type="EMBL" id="VFJ15045.1"/>
    </source>
</evidence>
<protein>
    <submittedName>
        <fullName evidence="2">Iron(II)-dependent oxidoreductase EgtB</fullName>
        <ecNumber evidence="2">1.8.-.-</ecNumber>
    </submittedName>
</protein>
<dbReference type="AlphaFoldDB" id="A0A484IHB8"/>
<dbReference type="GeneID" id="39421865"/>
<dbReference type="InterPro" id="IPR042095">
    <property type="entry name" value="SUMF_sf"/>
</dbReference>
<name>A0A484IHB8_9ARCH</name>
<dbReference type="PANTHER" id="PTHR23150">
    <property type="entry name" value="SULFATASE MODIFYING FACTOR 1, 2"/>
    <property type="match status" value="1"/>
</dbReference>
<dbReference type="InterPro" id="IPR051043">
    <property type="entry name" value="Sulfatase_Mod_Factor_Kinase"/>
</dbReference>
<feature type="domain" description="Sulfatase-modifying factor enzyme-like" evidence="1">
    <location>
        <begin position="186"/>
        <end position="444"/>
    </location>
</feature>
<keyword evidence="3" id="KW-1185">Reference proteome</keyword>
<accession>A0A484IHB8</accession>
<dbReference type="KEGG" id="nfn:NFRAN_2722"/>
<dbReference type="Pfam" id="PF03781">
    <property type="entry name" value="FGE-sulfatase"/>
    <property type="match status" value="1"/>
</dbReference>
<evidence type="ECO:0000259" key="1">
    <source>
        <dbReference type="Pfam" id="PF03781"/>
    </source>
</evidence>
<dbReference type="InterPro" id="IPR016187">
    <property type="entry name" value="CTDL_fold"/>
</dbReference>
<evidence type="ECO:0000313" key="3">
    <source>
        <dbReference type="Proteomes" id="UP000294299"/>
    </source>
</evidence>
<reference evidence="2 3" key="1">
    <citation type="submission" date="2019-02" db="EMBL/GenBank/DDBJ databases">
        <authorList>
            <person name="Lehtovirta-Morley E L."/>
        </authorList>
    </citation>
    <scope>NUCLEOTIDE SEQUENCE [LARGE SCALE GENOMIC DNA]</scope>
    <source>
        <strain evidence="2">NFRAN1</strain>
    </source>
</reference>